<reference evidence="6" key="1">
    <citation type="submission" date="2018-05" db="EMBL/GenBank/DDBJ databases">
        <authorList>
            <person name="Lanie J.A."/>
            <person name="Ng W.-L."/>
            <person name="Kazmierczak K.M."/>
            <person name="Andrzejewski T.M."/>
            <person name="Davidsen T.M."/>
            <person name="Wayne K.J."/>
            <person name="Tettelin H."/>
            <person name="Glass J.I."/>
            <person name="Rusch D."/>
            <person name="Podicherti R."/>
            <person name="Tsui H.-C.T."/>
            <person name="Winkler M.E."/>
        </authorList>
    </citation>
    <scope>NUCLEOTIDE SEQUENCE</scope>
</reference>
<keyword evidence="2 5" id="KW-0812">Transmembrane</keyword>
<feature type="transmembrane region" description="Helical" evidence="5">
    <location>
        <begin position="72"/>
        <end position="92"/>
    </location>
</feature>
<feature type="non-terminal residue" evidence="6">
    <location>
        <position position="1"/>
    </location>
</feature>
<keyword evidence="4 5" id="KW-0472">Membrane</keyword>
<feature type="transmembrane region" description="Helical" evidence="5">
    <location>
        <begin position="144"/>
        <end position="163"/>
    </location>
</feature>
<protein>
    <recommendedName>
        <fullName evidence="7">Symporter</fullName>
    </recommendedName>
</protein>
<feature type="transmembrane region" description="Helical" evidence="5">
    <location>
        <begin position="43"/>
        <end position="66"/>
    </location>
</feature>
<feature type="transmembrane region" description="Helical" evidence="5">
    <location>
        <begin position="261"/>
        <end position="282"/>
    </location>
</feature>
<evidence type="ECO:0008006" key="7">
    <source>
        <dbReference type="Google" id="ProtNLM"/>
    </source>
</evidence>
<sequence length="285" mass="31284">VLVLIVELTTLFLRIAIAIIMFSLGLGLKVTDFTRIVTQPRDVLIGLMSQILILPFVAFILIYLYPNLPPELAVGLIIIAAVPGGATSNMFTSLAKGDVALSISLTAITSLICIITIPLISIYSYNYFIGSDIDINTTRKSLELFSIVTIPTILGMLINNYLNNFAVTFEGKAKIISMVLLALVIIGAIIKYQSDVIEYFKKAGLITLILNISMMIIAFYIGKFFASSIKQTKTFIFELGLQNGTIAIFVADTFFGEVAFIIPAVTYSLIMFMTSIICVFLIKNK</sequence>
<feature type="transmembrane region" description="Helical" evidence="5">
    <location>
        <begin position="234"/>
        <end position="255"/>
    </location>
</feature>
<dbReference type="EMBL" id="UINC01101698">
    <property type="protein sequence ID" value="SVC62710.1"/>
    <property type="molecule type" value="Genomic_DNA"/>
</dbReference>
<evidence type="ECO:0000256" key="2">
    <source>
        <dbReference type="ARBA" id="ARBA00022692"/>
    </source>
</evidence>
<evidence type="ECO:0000256" key="5">
    <source>
        <dbReference type="SAM" id="Phobius"/>
    </source>
</evidence>
<proteinExistence type="predicted"/>
<dbReference type="PANTHER" id="PTHR10361">
    <property type="entry name" value="SODIUM-BILE ACID COTRANSPORTER"/>
    <property type="match status" value="1"/>
</dbReference>
<evidence type="ECO:0000256" key="3">
    <source>
        <dbReference type="ARBA" id="ARBA00022989"/>
    </source>
</evidence>
<dbReference type="Gene3D" id="1.20.1530.20">
    <property type="match status" value="1"/>
</dbReference>
<feature type="transmembrane region" description="Helical" evidence="5">
    <location>
        <begin position="204"/>
        <end position="222"/>
    </location>
</feature>
<dbReference type="PANTHER" id="PTHR10361:SF24">
    <property type="entry name" value="P3 PROTEIN"/>
    <property type="match status" value="1"/>
</dbReference>
<dbReference type="AlphaFoldDB" id="A0A382NQ20"/>
<evidence type="ECO:0000313" key="6">
    <source>
        <dbReference type="EMBL" id="SVC62710.1"/>
    </source>
</evidence>
<comment type="subcellular location">
    <subcellularLocation>
        <location evidence="1">Membrane</location>
        <topology evidence="1">Multi-pass membrane protein</topology>
    </subcellularLocation>
</comment>
<feature type="transmembrane region" description="Helical" evidence="5">
    <location>
        <begin position="12"/>
        <end position="31"/>
    </location>
</feature>
<dbReference type="Pfam" id="PF01758">
    <property type="entry name" value="SBF"/>
    <property type="match status" value="1"/>
</dbReference>
<feature type="transmembrane region" description="Helical" evidence="5">
    <location>
        <begin position="99"/>
        <end position="124"/>
    </location>
</feature>
<gene>
    <name evidence="6" type="ORF">METZ01_LOCUS315564</name>
</gene>
<dbReference type="InterPro" id="IPR038770">
    <property type="entry name" value="Na+/solute_symporter_sf"/>
</dbReference>
<evidence type="ECO:0000256" key="4">
    <source>
        <dbReference type="ARBA" id="ARBA00023136"/>
    </source>
</evidence>
<accession>A0A382NQ20</accession>
<feature type="transmembrane region" description="Helical" evidence="5">
    <location>
        <begin position="175"/>
        <end position="192"/>
    </location>
</feature>
<name>A0A382NQ20_9ZZZZ</name>
<dbReference type="InterPro" id="IPR002657">
    <property type="entry name" value="BilAc:Na_symport/Acr3"/>
</dbReference>
<dbReference type="InterPro" id="IPR004710">
    <property type="entry name" value="Bilac:Na_transpt"/>
</dbReference>
<keyword evidence="3 5" id="KW-1133">Transmembrane helix</keyword>
<evidence type="ECO:0000256" key="1">
    <source>
        <dbReference type="ARBA" id="ARBA00004141"/>
    </source>
</evidence>
<organism evidence="6">
    <name type="scientific">marine metagenome</name>
    <dbReference type="NCBI Taxonomy" id="408172"/>
    <lineage>
        <taxon>unclassified sequences</taxon>
        <taxon>metagenomes</taxon>
        <taxon>ecological metagenomes</taxon>
    </lineage>
</organism>
<dbReference type="GO" id="GO:0016020">
    <property type="term" value="C:membrane"/>
    <property type="evidence" value="ECO:0007669"/>
    <property type="project" value="UniProtKB-SubCell"/>
</dbReference>